<feature type="transmembrane region" description="Helical" evidence="2">
    <location>
        <begin position="250"/>
        <end position="271"/>
    </location>
</feature>
<keyword evidence="2" id="KW-0472">Membrane</keyword>
<evidence type="ECO:0000313" key="4">
    <source>
        <dbReference type="Proteomes" id="UP001595937"/>
    </source>
</evidence>
<feature type="transmembrane region" description="Helical" evidence="2">
    <location>
        <begin position="153"/>
        <end position="174"/>
    </location>
</feature>
<evidence type="ECO:0000313" key="3">
    <source>
        <dbReference type="EMBL" id="MFC5298139.1"/>
    </source>
</evidence>
<dbReference type="RefSeq" id="WP_343924792.1">
    <property type="nucleotide sequence ID" value="NZ_BAAAIR010000043.1"/>
</dbReference>
<feature type="region of interest" description="Disordered" evidence="1">
    <location>
        <begin position="1"/>
        <end position="29"/>
    </location>
</feature>
<feature type="transmembrane region" description="Helical" evidence="2">
    <location>
        <begin position="283"/>
        <end position="308"/>
    </location>
</feature>
<feature type="transmembrane region" description="Helical" evidence="2">
    <location>
        <begin position="113"/>
        <end position="141"/>
    </location>
</feature>
<sequence>MSPDPQPFDDTAGAPRDHPAGPQVGAGPARAGSSFATRLLTTLYALAITPLATGLLAYGGSGWLRIYSTRGYLGDSTTDLLLGPAGLQILGGAGLGILLLASVVATGIVSSAGLLVAGALGLLSLVLSAVPSLLIAVYQGLPSFVPLESVDGFAYGLPLVLHTLMGGLGAALVITRRRPDPHLAASLVGLLVVPALLLLGASLQLGGIGNGVLRAMRTFDTRISVVTIALIAGGCLLLWLGAAASRWSPYALLVPALVLLAAVVPFLVPAAPLPPGIWSSPTAASAASFLLIGGGVAAAVILLVQTAVQAVVRRRARLSGSAASRHARRPPAPRAPRAR</sequence>
<accession>A0ABW0FJ47</accession>
<dbReference type="Proteomes" id="UP001595937">
    <property type="component" value="Unassembled WGS sequence"/>
</dbReference>
<protein>
    <submittedName>
        <fullName evidence="3">Uncharacterized protein</fullName>
    </submittedName>
</protein>
<evidence type="ECO:0000256" key="2">
    <source>
        <dbReference type="SAM" id="Phobius"/>
    </source>
</evidence>
<keyword evidence="2" id="KW-1133">Transmembrane helix</keyword>
<dbReference type="EMBL" id="JBHSLN010000024">
    <property type="protein sequence ID" value="MFC5298139.1"/>
    <property type="molecule type" value="Genomic_DNA"/>
</dbReference>
<keyword evidence="4" id="KW-1185">Reference proteome</keyword>
<organism evidence="3 4">
    <name type="scientific">Brachybacterium tyrofermentans</name>
    <dbReference type="NCBI Taxonomy" id="47848"/>
    <lineage>
        <taxon>Bacteria</taxon>
        <taxon>Bacillati</taxon>
        <taxon>Actinomycetota</taxon>
        <taxon>Actinomycetes</taxon>
        <taxon>Micrococcales</taxon>
        <taxon>Dermabacteraceae</taxon>
        <taxon>Brachybacterium</taxon>
    </lineage>
</organism>
<reference evidence="4" key="1">
    <citation type="journal article" date="2019" name="Int. J. Syst. Evol. Microbiol.">
        <title>The Global Catalogue of Microorganisms (GCM) 10K type strain sequencing project: providing services to taxonomists for standard genome sequencing and annotation.</title>
        <authorList>
            <consortium name="The Broad Institute Genomics Platform"/>
            <consortium name="The Broad Institute Genome Sequencing Center for Infectious Disease"/>
            <person name="Wu L."/>
            <person name="Ma J."/>
        </authorList>
    </citation>
    <scope>NUCLEOTIDE SEQUENCE [LARGE SCALE GENOMIC DNA]</scope>
    <source>
        <strain evidence="4">CGMCC 1.16455</strain>
    </source>
</reference>
<keyword evidence="2" id="KW-0812">Transmembrane</keyword>
<comment type="caution">
    <text evidence="3">The sequence shown here is derived from an EMBL/GenBank/DDBJ whole genome shotgun (WGS) entry which is preliminary data.</text>
</comment>
<proteinExistence type="predicted"/>
<feature type="transmembrane region" description="Helical" evidence="2">
    <location>
        <begin position="80"/>
        <end position="101"/>
    </location>
</feature>
<dbReference type="GeneID" id="303297934"/>
<feature type="transmembrane region" description="Helical" evidence="2">
    <location>
        <begin position="183"/>
        <end position="203"/>
    </location>
</feature>
<feature type="transmembrane region" description="Helical" evidence="2">
    <location>
        <begin position="223"/>
        <end position="243"/>
    </location>
</feature>
<evidence type="ECO:0000256" key="1">
    <source>
        <dbReference type="SAM" id="MobiDB-lite"/>
    </source>
</evidence>
<feature type="transmembrane region" description="Helical" evidence="2">
    <location>
        <begin position="39"/>
        <end position="60"/>
    </location>
</feature>
<name>A0ABW0FJ47_9MICO</name>
<gene>
    <name evidence="3" type="ORF">ACFPK8_11510</name>
</gene>